<evidence type="ECO:0000313" key="2">
    <source>
        <dbReference type="Proteomes" id="UP001331515"/>
    </source>
</evidence>
<protein>
    <submittedName>
        <fullName evidence="1">Uncharacterized protein</fullName>
    </submittedName>
</protein>
<sequence>MYNQSAFSRAEHIFSSASRSVESEGQGCLSSVGVDRRFTCAPVLLWGGFSREVAERQSGCTLLLGPPFSTCPVVLWQGPASTCRVLLSWRDFAPGVVMERPERLHVRAAACFTPSVAEACIYLLHLSCSTVPRTFYHGDIAERPERLYASSWSCFAYPAVLRRFCTGDIARRTERLHISGLLARLSGCCTGLGKWPIS</sequence>
<reference evidence="1 2" key="1">
    <citation type="journal article" date="2023" name="Mol. Biol. Evol.">
        <title>Genomics of Secondarily Temperate Adaptation in the Only Non-Antarctic Icefish.</title>
        <authorList>
            <person name="Rivera-Colon A.G."/>
            <person name="Rayamajhi N."/>
            <person name="Minhas B.F."/>
            <person name="Madrigal G."/>
            <person name="Bilyk K.T."/>
            <person name="Yoon V."/>
            <person name="Hune M."/>
            <person name="Gregory S."/>
            <person name="Cheng C.H.C."/>
            <person name="Catchen J.M."/>
        </authorList>
    </citation>
    <scope>NUCLEOTIDE SEQUENCE [LARGE SCALE GENOMIC DNA]</scope>
    <source>
        <tissue evidence="1">White muscle</tissue>
    </source>
</reference>
<keyword evidence="2" id="KW-1185">Reference proteome</keyword>
<dbReference type="AlphaFoldDB" id="A0AAN8DDU1"/>
<dbReference type="Proteomes" id="UP001331515">
    <property type="component" value="Unassembled WGS sequence"/>
</dbReference>
<name>A0AAN8DDU1_CHAGU</name>
<accession>A0AAN8DDU1</accession>
<organism evidence="1 2">
    <name type="scientific">Champsocephalus gunnari</name>
    <name type="common">Mackerel icefish</name>
    <dbReference type="NCBI Taxonomy" id="52237"/>
    <lineage>
        <taxon>Eukaryota</taxon>
        <taxon>Metazoa</taxon>
        <taxon>Chordata</taxon>
        <taxon>Craniata</taxon>
        <taxon>Vertebrata</taxon>
        <taxon>Euteleostomi</taxon>
        <taxon>Actinopterygii</taxon>
        <taxon>Neopterygii</taxon>
        <taxon>Teleostei</taxon>
        <taxon>Neoteleostei</taxon>
        <taxon>Acanthomorphata</taxon>
        <taxon>Eupercaria</taxon>
        <taxon>Perciformes</taxon>
        <taxon>Notothenioidei</taxon>
        <taxon>Channichthyidae</taxon>
        <taxon>Champsocephalus</taxon>
    </lineage>
</organism>
<proteinExistence type="predicted"/>
<evidence type="ECO:0000313" key="1">
    <source>
        <dbReference type="EMBL" id="KAK5919023.1"/>
    </source>
</evidence>
<dbReference type="EMBL" id="JAURVH010001524">
    <property type="protein sequence ID" value="KAK5919023.1"/>
    <property type="molecule type" value="Genomic_DNA"/>
</dbReference>
<gene>
    <name evidence="1" type="ORF">CgunFtcFv8_022954</name>
</gene>
<comment type="caution">
    <text evidence="1">The sequence shown here is derived from an EMBL/GenBank/DDBJ whole genome shotgun (WGS) entry which is preliminary data.</text>
</comment>